<dbReference type="AlphaFoldDB" id="A0A218VQI6"/>
<sequence length="145" mass="16792">MVISHSMQSYSLKTLAQTDVVDYIISTEKLVSEHEELSEVIRRVKEISFKETLDETTKLLDEVVGIRESVSKGGKEPQPMETPTEEVFRKIIREELVRFHDRPRKHELTSPGTMPWQKLKPSEVWCPLDQPKAPKGYRLVKESES</sequence>
<proteinExistence type="predicted"/>
<dbReference type="EMBL" id="MTKT01016014">
    <property type="protein sequence ID" value="OWM62603.1"/>
    <property type="molecule type" value="Genomic_DNA"/>
</dbReference>
<evidence type="ECO:0000313" key="2">
    <source>
        <dbReference type="Proteomes" id="UP000197138"/>
    </source>
</evidence>
<name>A0A218VQI6_PUNGR</name>
<dbReference type="Proteomes" id="UP000197138">
    <property type="component" value="Unassembled WGS sequence"/>
</dbReference>
<reference evidence="2" key="1">
    <citation type="journal article" date="2017" name="Plant J.">
        <title>The pomegranate (Punica granatum L.) genome and the genomics of punicalagin biosynthesis.</title>
        <authorList>
            <person name="Qin G."/>
            <person name="Xu C."/>
            <person name="Ming R."/>
            <person name="Tang H."/>
            <person name="Guyot R."/>
            <person name="Kramer E.M."/>
            <person name="Hu Y."/>
            <person name="Yi X."/>
            <person name="Qi Y."/>
            <person name="Xu X."/>
            <person name="Gao Z."/>
            <person name="Pan H."/>
            <person name="Jian J."/>
            <person name="Tian Y."/>
            <person name="Yue Z."/>
            <person name="Xu Y."/>
        </authorList>
    </citation>
    <scope>NUCLEOTIDE SEQUENCE [LARGE SCALE GENOMIC DNA]</scope>
    <source>
        <strain evidence="2">cv. Dabenzi</strain>
    </source>
</reference>
<evidence type="ECO:0000313" key="1">
    <source>
        <dbReference type="EMBL" id="OWM62603.1"/>
    </source>
</evidence>
<organism evidence="1 2">
    <name type="scientific">Punica granatum</name>
    <name type="common">Pomegranate</name>
    <dbReference type="NCBI Taxonomy" id="22663"/>
    <lineage>
        <taxon>Eukaryota</taxon>
        <taxon>Viridiplantae</taxon>
        <taxon>Streptophyta</taxon>
        <taxon>Embryophyta</taxon>
        <taxon>Tracheophyta</taxon>
        <taxon>Spermatophyta</taxon>
        <taxon>Magnoliopsida</taxon>
        <taxon>eudicotyledons</taxon>
        <taxon>Gunneridae</taxon>
        <taxon>Pentapetalae</taxon>
        <taxon>rosids</taxon>
        <taxon>malvids</taxon>
        <taxon>Myrtales</taxon>
        <taxon>Lythraceae</taxon>
        <taxon>Punica</taxon>
    </lineage>
</organism>
<accession>A0A218VQI6</accession>
<gene>
    <name evidence="1" type="ORF">CDL15_Pgr000012</name>
</gene>
<comment type="caution">
    <text evidence="1">The sequence shown here is derived from an EMBL/GenBank/DDBJ whole genome shotgun (WGS) entry which is preliminary data.</text>
</comment>
<protein>
    <submittedName>
        <fullName evidence="1">Uncharacterized protein</fullName>
    </submittedName>
</protein>